<keyword evidence="1" id="KW-0472">Membrane</keyword>
<gene>
    <name evidence="2" type="ORF">TNIN_324041</name>
</gene>
<keyword evidence="3" id="KW-1185">Reference proteome</keyword>
<evidence type="ECO:0000313" key="3">
    <source>
        <dbReference type="Proteomes" id="UP000886998"/>
    </source>
</evidence>
<protein>
    <submittedName>
        <fullName evidence="2">Uncharacterized protein</fullName>
    </submittedName>
</protein>
<organism evidence="2 3">
    <name type="scientific">Trichonephila inaurata madagascariensis</name>
    <dbReference type="NCBI Taxonomy" id="2747483"/>
    <lineage>
        <taxon>Eukaryota</taxon>
        <taxon>Metazoa</taxon>
        <taxon>Ecdysozoa</taxon>
        <taxon>Arthropoda</taxon>
        <taxon>Chelicerata</taxon>
        <taxon>Arachnida</taxon>
        <taxon>Araneae</taxon>
        <taxon>Araneomorphae</taxon>
        <taxon>Entelegynae</taxon>
        <taxon>Araneoidea</taxon>
        <taxon>Nephilidae</taxon>
        <taxon>Trichonephila</taxon>
        <taxon>Trichonephila inaurata</taxon>
    </lineage>
</organism>
<accession>A0A8X6X2T5</accession>
<evidence type="ECO:0000313" key="2">
    <source>
        <dbReference type="EMBL" id="GFY45879.1"/>
    </source>
</evidence>
<dbReference type="EMBL" id="BMAV01005095">
    <property type="protein sequence ID" value="GFY45879.1"/>
    <property type="molecule type" value="Genomic_DNA"/>
</dbReference>
<dbReference type="OrthoDB" id="6432960at2759"/>
<keyword evidence="1" id="KW-0812">Transmembrane</keyword>
<dbReference type="AlphaFoldDB" id="A0A8X6X2T5"/>
<comment type="caution">
    <text evidence="2">The sequence shown here is derived from an EMBL/GenBank/DDBJ whole genome shotgun (WGS) entry which is preliminary data.</text>
</comment>
<evidence type="ECO:0000256" key="1">
    <source>
        <dbReference type="SAM" id="Phobius"/>
    </source>
</evidence>
<sequence>MEKNEIVDFPPASKTKRIMFSVILFGIFCSAASGYEFHESFKGTFYPGGGYNINENIGPYQYHYSYPNRGCISFINFA</sequence>
<keyword evidence="1" id="KW-1133">Transmembrane helix</keyword>
<feature type="transmembrane region" description="Helical" evidence="1">
    <location>
        <begin position="18"/>
        <end position="37"/>
    </location>
</feature>
<proteinExistence type="predicted"/>
<name>A0A8X6X2T5_9ARAC</name>
<dbReference type="Proteomes" id="UP000886998">
    <property type="component" value="Unassembled WGS sequence"/>
</dbReference>
<reference evidence="2" key="1">
    <citation type="submission" date="2020-08" db="EMBL/GenBank/DDBJ databases">
        <title>Multicomponent nature underlies the extraordinary mechanical properties of spider dragline silk.</title>
        <authorList>
            <person name="Kono N."/>
            <person name="Nakamura H."/>
            <person name="Mori M."/>
            <person name="Yoshida Y."/>
            <person name="Ohtoshi R."/>
            <person name="Malay A.D."/>
            <person name="Moran D.A.P."/>
            <person name="Tomita M."/>
            <person name="Numata K."/>
            <person name="Arakawa K."/>
        </authorList>
    </citation>
    <scope>NUCLEOTIDE SEQUENCE</scope>
</reference>